<keyword evidence="18" id="KW-0175">Coiled coil</keyword>
<feature type="compositionally biased region" description="Basic and acidic residues" evidence="19">
    <location>
        <begin position="720"/>
        <end position="732"/>
    </location>
</feature>
<gene>
    <name evidence="22" type="ORF">RRG08_024764</name>
</gene>
<feature type="compositionally biased region" description="Polar residues" evidence="19">
    <location>
        <begin position="677"/>
        <end position="697"/>
    </location>
</feature>
<evidence type="ECO:0000256" key="8">
    <source>
        <dbReference type="ARBA" id="ARBA00022801"/>
    </source>
</evidence>
<keyword evidence="23" id="KW-1185">Reference proteome</keyword>
<dbReference type="GO" id="GO:0016787">
    <property type="term" value="F:hydrolase activity"/>
    <property type="evidence" value="ECO:0007669"/>
    <property type="project" value="UniProtKB-KW"/>
</dbReference>
<dbReference type="GO" id="GO:0005737">
    <property type="term" value="C:cytoplasm"/>
    <property type="evidence" value="ECO:0007669"/>
    <property type="project" value="TreeGrafter"/>
</dbReference>
<dbReference type="InterPro" id="IPR001650">
    <property type="entry name" value="Helicase_C-like"/>
</dbReference>
<dbReference type="PROSITE" id="PS51192">
    <property type="entry name" value="HELICASE_ATP_BIND_1"/>
    <property type="match status" value="1"/>
</dbReference>
<evidence type="ECO:0000256" key="16">
    <source>
        <dbReference type="ARBA" id="ARBA00048778"/>
    </source>
</evidence>
<dbReference type="InterPro" id="IPR002464">
    <property type="entry name" value="DNA/RNA_helicase_DEAH_CS"/>
</dbReference>
<dbReference type="NCBIfam" id="TIGR00614">
    <property type="entry name" value="recQ_fam"/>
    <property type="match status" value="1"/>
</dbReference>
<evidence type="ECO:0000313" key="22">
    <source>
        <dbReference type="EMBL" id="KAK3733964.1"/>
    </source>
</evidence>
<dbReference type="GO" id="GO:0005694">
    <property type="term" value="C:chromosome"/>
    <property type="evidence" value="ECO:0007669"/>
    <property type="project" value="TreeGrafter"/>
</dbReference>
<dbReference type="Pfam" id="PF16124">
    <property type="entry name" value="RecQ_Zn_bind"/>
    <property type="match status" value="1"/>
</dbReference>
<dbReference type="PROSITE" id="PS51194">
    <property type="entry name" value="HELICASE_CTER"/>
    <property type="match status" value="1"/>
</dbReference>
<evidence type="ECO:0000256" key="13">
    <source>
        <dbReference type="ARBA" id="ARBA00023235"/>
    </source>
</evidence>
<evidence type="ECO:0000256" key="7">
    <source>
        <dbReference type="ARBA" id="ARBA00022741"/>
    </source>
</evidence>
<evidence type="ECO:0000256" key="10">
    <source>
        <dbReference type="ARBA" id="ARBA00022833"/>
    </source>
</evidence>
<comment type="catalytic activity">
    <reaction evidence="15 17">
        <text>Couples ATP hydrolysis with the unwinding of duplex DNA by translocating in the 3'-5' direction.</text>
        <dbReference type="EC" id="5.6.2.4"/>
    </reaction>
</comment>
<feature type="region of interest" description="Disordered" evidence="19">
    <location>
        <begin position="588"/>
        <end position="610"/>
    </location>
</feature>
<keyword evidence="8 17" id="KW-0378">Hydrolase</keyword>
<evidence type="ECO:0000256" key="1">
    <source>
        <dbReference type="ARBA" id="ARBA00001936"/>
    </source>
</evidence>
<feature type="region of interest" description="Disordered" evidence="19">
    <location>
        <begin position="637"/>
        <end position="765"/>
    </location>
</feature>
<evidence type="ECO:0000313" key="23">
    <source>
        <dbReference type="Proteomes" id="UP001283361"/>
    </source>
</evidence>
<evidence type="ECO:0000256" key="19">
    <source>
        <dbReference type="SAM" id="MobiDB-lite"/>
    </source>
</evidence>
<dbReference type="GO" id="GO:0009378">
    <property type="term" value="F:four-way junction helicase activity"/>
    <property type="evidence" value="ECO:0007669"/>
    <property type="project" value="TreeGrafter"/>
</dbReference>
<feature type="region of interest" description="Disordered" evidence="19">
    <location>
        <begin position="779"/>
        <end position="810"/>
    </location>
</feature>
<dbReference type="InterPro" id="IPR036388">
    <property type="entry name" value="WH-like_DNA-bd_sf"/>
</dbReference>
<dbReference type="InterPro" id="IPR014001">
    <property type="entry name" value="Helicase_ATP-bd"/>
</dbReference>
<keyword evidence="9 17" id="KW-0347">Helicase</keyword>
<proteinExistence type="inferred from homology"/>
<dbReference type="FunFam" id="3.40.50.300:FF:000596">
    <property type="entry name" value="ATP-dependent DNA helicase"/>
    <property type="match status" value="1"/>
</dbReference>
<keyword evidence="12" id="KW-0238">DNA-binding</keyword>
<comment type="cofactor">
    <cofactor evidence="2">
        <name>Mg(2+)</name>
        <dbReference type="ChEBI" id="CHEBI:18420"/>
    </cofactor>
</comment>
<dbReference type="GO" id="GO:0000724">
    <property type="term" value="P:double-strand break repair via homologous recombination"/>
    <property type="evidence" value="ECO:0007669"/>
    <property type="project" value="TreeGrafter"/>
</dbReference>
<comment type="cofactor">
    <cofactor evidence="1">
        <name>Mn(2+)</name>
        <dbReference type="ChEBI" id="CHEBI:29035"/>
    </cofactor>
</comment>
<dbReference type="InterPro" id="IPR032284">
    <property type="entry name" value="RecQ_Zn-bd"/>
</dbReference>
<comment type="cofactor">
    <cofactor evidence="3">
        <name>Zn(2+)</name>
        <dbReference type="ChEBI" id="CHEBI:29105"/>
    </cofactor>
</comment>
<dbReference type="SMART" id="SM00490">
    <property type="entry name" value="HELICc"/>
    <property type="match status" value="1"/>
</dbReference>
<comment type="subcellular location">
    <subcellularLocation>
        <location evidence="4 17">Nucleus</location>
    </subcellularLocation>
</comment>
<keyword evidence="10" id="KW-0862">Zinc</keyword>
<dbReference type="InterPro" id="IPR011545">
    <property type="entry name" value="DEAD/DEAH_box_helicase_dom"/>
</dbReference>
<sequence length="810" mass="90724">MENLIQELEDVEVVLAAVEEELQELLTKQSSLLDRRKELQALIDHNKNSEKQQKAKHWDGTNFGWTGDLDKNLKSVFQIKSLRPMQRQTMNATLAKEDTLLIMPTGGGKSLCFQLPAVIDKGLTLVVSPLVSLMEDQLMALEQLGVPAAMLNAASSKEHVKFVQEEMVNERAKLKLLYVTPEKLAKSKRFMNRLEKCYSLGQLARIVIDEVHCCSQWGHDFRPDYKFLGIMKRQFPTTPILGLTATATSAVLDDVKKILNIPGAFLFKASFNRPNLYYEVRQKPSSQKETMDEVFNLIKKRFCNQSGIVYCFSRKETEEVTVELLSRGIKAGCYHADMDAKSRSKVHRDWLSGEVQVVVATVAFGMGIDKPDVRFVIHHSISKSMENLYQESGRAGRDDKRADCIVLYRFADVARQSSMVFTEQTGLHNLHGIVKYCIDRARCRRSVLANHFGEVWNSSDCNAMCDNCHLIKSKGSPKLIEVTKYCQDVLAILDAAAVSEQRVTSAKLLDAWFGRGATSLKVKSVPVPPLDRETAETVLANMLINQYIQEDFHFTAYSTLCYIVAGSKARLLRSKTFKVEMFLRPKFKSSPSGKNSKPSTTKSSSVASSPALSLSYTQKSQILESVTNGKRISESHGIKNVNSASDSCPIKSITPKSTGSGSKAQTDSLLGQRENSEQLPCSNINRKSFGSSSQNKKGNSDSKRHCTSRKDSSCSTKSSIKHDSRKHCDSDTLRPILETTTKRKYSSPEKNSSGPQDKYQQGSLKRKFVIDDCEFSDEEEDFDIKKPKRENNTSSSIVISDDSEYEGLDQ</sequence>
<evidence type="ECO:0000256" key="5">
    <source>
        <dbReference type="ARBA" id="ARBA00005446"/>
    </source>
</evidence>
<keyword evidence="14 17" id="KW-0539">Nucleus</keyword>
<organism evidence="22 23">
    <name type="scientific">Elysia crispata</name>
    <name type="common">lettuce slug</name>
    <dbReference type="NCBI Taxonomy" id="231223"/>
    <lineage>
        <taxon>Eukaryota</taxon>
        <taxon>Metazoa</taxon>
        <taxon>Spiralia</taxon>
        <taxon>Lophotrochozoa</taxon>
        <taxon>Mollusca</taxon>
        <taxon>Gastropoda</taxon>
        <taxon>Heterobranchia</taxon>
        <taxon>Euthyneura</taxon>
        <taxon>Panpulmonata</taxon>
        <taxon>Sacoglossa</taxon>
        <taxon>Placobranchoidea</taxon>
        <taxon>Plakobranchidae</taxon>
        <taxon>Elysia</taxon>
    </lineage>
</organism>
<feature type="compositionally biased region" description="Polar residues" evidence="19">
    <location>
        <begin position="654"/>
        <end position="669"/>
    </location>
</feature>
<dbReference type="GO" id="GO:0003677">
    <property type="term" value="F:DNA binding"/>
    <property type="evidence" value="ECO:0007669"/>
    <property type="project" value="UniProtKB-KW"/>
</dbReference>
<evidence type="ECO:0000256" key="3">
    <source>
        <dbReference type="ARBA" id="ARBA00001947"/>
    </source>
</evidence>
<dbReference type="GO" id="GO:0046872">
    <property type="term" value="F:metal ion binding"/>
    <property type="evidence" value="ECO:0007669"/>
    <property type="project" value="UniProtKB-KW"/>
</dbReference>
<evidence type="ECO:0000259" key="21">
    <source>
        <dbReference type="PROSITE" id="PS51194"/>
    </source>
</evidence>
<dbReference type="CDD" id="cd18015">
    <property type="entry name" value="DEXHc_RecQ1"/>
    <property type="match status" value="1"/>
</dbReference>
<feature type="domain" description="Helicase ATP-binding" evidence="20">
    <location>
        <begin position="90"/>
        <end position="265"/>
    </location>
</feature>
<evidence type="ECO:0000256" key="2">
    <source>
        <dbReference type="ARBA" id="ARBA00001946"/>
    </source>
</evidence>
<evidence type="ECO:0000256" key="9">
    <source>
        <dbReference type="ARBA" id="ARBA00022806"/>
    </source>
</evidence>
<dbReference type="EMBL" id="JAWDGP010006871">
    <property type="protein sequence ID" value="KAK3733964.1"/>
    <property type="molecule type" value="Genomic_DNA"/>
</dbReference>
<dbReference type="Pfam" id="PF00270">
    <property type="entry name" value="DEAD"/>
    <property type="match status" value="1"/>
</dbReference>
<dbReference type="AlphaFoldDB" id="A0AAE0Y5U5"/>
<name>A0AAE0Y5U5_9GAST</name>
<evidence type="ECO:0000256" key="6">
    <source>
        <dbReference type="ARBA" id="ARBA00022723"/>
    </source>
</evidence>
<protein>
    <recommendedName>
        <fullName evidence="17">ATP-dependent DNA helicase</fullName>
        <ecNumber evidence="17">5.6.2.4</ecNumber>
    </recommendedName>
</protein>
<keyword evidence="6" id="KW-0479">Metal-binding</keyword>
<dbReference type="PANTHER" id="PTHR13710">
    <property type="entry name" value="DNA HELICASE RECQ FAMILY MEMBER"/>
    <property type="match status" value="1"/>
</dbReference>
<feature type="domain" description="Helicase C-terminal" evidence="21">
    <location>
        <begin position="290"/>
        <end position="441"/>
    </location>
</feature>
<evidence type="ECO:0000256" key="11">
    <source>
        <dbReference type="ARBA" id="ARBA00022840"/>
    </source>
</evidence>
<keyword evidence="13" id="KW-0413">Isomerase</keyword>
<feature type="compositionally biased region" description="Basic and acidic residues" evidence="19">
    <location>
        <begin position="698"/>
        <end position="712"/>
    </location>
</feature>
<dbReference type="CDD" id="cd18794">
    <property type="entry name" value="SF2_C_RecQ"/>
    <property type="match status" value="1"/>
</dbReference>
<dbReference type="GO" id="GO:0005634">
    <property type="term" value="C:nucleus"/>
    <property type="evidence" value="ECO:0007669"/>
    <property type="project" value="UniProtKB-SubCell"/>
</dbReference>
<comment type="similarity">
    <text evidence="5 17">Belongs to the helicase family. RecQ subfamily.</text>
</comment>
<dbReference type="EC" id="5.6.2.4" evidence="17"/>
<dbReference type="InterPro" id="IPR027417">
    <property type="entry name" value="P-loop_NTPase"/>
</dbReference>
<accession>A0AAE0Y5U5</accession>
<evidence type="ECO:0000256" key="18">
    <source>
        <dbReference type="SAM" id="Coils"/>
    </source>
</evidence>
<dbReference type="FunFam" id="3.40.50.300:FF:000752">
    <property type="entry name" value="ATP-dependent DNA helicase"/>
    <property type="match status" value="1"/>
</dbReference>
<dbReference type="SMART" id="SM00487">
    <property type="entry name" value="DEXDc"/>
    <property type="match status" value="1"/>
</dbReference>
<evidence type="ECO:0000256" key="17">
    <source>
        <dbReference type="RuleBase" id="RU364117"/>
    </source>
</evidence>
<feature type="compositionally biased region" description="Acidic residues" evidence="19">
    <location>
        <begin position="801"/>
        <end position="810"/>
    </location>
</feature>
<feature type="compositionally biased region" description="Polar residues" evidence="19">
    <location>
        <begin position="748"/>
        <end position="763"/>
    </location>
</feature>
<dbReference type="GO" id="GO:0043138">
    <property type="term" value="F:3'-5' DNA helicase activity"/>
    <property type="evidence" value="ECO:0007669"/>
    <property type="project" value="UniProtKB-EC"/>
</dbReference>
<evidence type="ECO:0000256" key="14">
    <source>
        <dbReference type="ARBA" id="ARBA00023242"/>
    </source>
</evidence>
<comment type="catalytic activity">
    <reaction evidence="16">
        <text>ATP + H2O = ADP + phosphate + H(+)</text>
        <dbReference type="Rhea" id="RHEA:13065"/>
        <dbReference type="ChEBI" id="CHEBI:15377"/>
        <dbReference type="ChEBI" id="CHEBI:15378"/>
        <dbReference type="ChEBI" id="CHEBI:30616"/>
        <dbReference type="ChEBI" id="CHEBI:43474"/>
        <dbReference type="ChEBI" id="CHEBI:456216"/>
    </reaction>
    <physiologicalReaction direction="left-to-right" evidence="16">
        <dbReference type="Rhea" id="RHEA:13066"/>
    </physiologicalReaction>
</comment>
<comment type="caution">
    <text evidence="22">The sequence shown here is derived from an EMBL/GenBank/DDBJ whole genome shotgun (WGS) entry which is preliminary data.</text>
</comment>
<dbReference type="Gene3D" id="3.40.50.300">
    <property type="entry name" value="P-loop containing nucleotide triphosphate hydrolases"/>
    <property type="match status" value="2"/>
</dbReference>
<dbReference type="InterPro" id="IPR004589">
    <property type="entry name" value="DNA_helicase_ATP-dep_RecQ"/>
</dbReference>
<keyword evidence="11 17" id="KW-0067">ATP-binding</keyword>
<keyword evidence="7 17" id="KW-0547">Nucleotide-binding</keyword>
<evidence type="ECO:0000259" key="20">
    <source>
        <dbReference type="PROSITE" id="PS51192"/>
    </source>
</evidence>
<dbReference type="GO" id="GO:0005524">
    <property type="term" value="F:ATP binding"/>
    <property type="evidence" value="ECO:0007669"/>
    <property type="project" value="UniProtKB-KW"/>
</dbReference>
<dbReference type="Pfam" id="PF00271">
    <property type="entry name" value="Helicase_C"/>
    <property type="match status" value="1"/>
</dbReference>
<dbReference type="Gene3D" id="1.10.10.10">
    <property type="entry name" value="Winged helix-like DNA-binding domain superfamily/Winged helix DNA-binding domain"/>
    <property type="match status" value="1"/>
</dbReference>
<reference evidence="22" key="1">
    <citation type="journal article" date="2023" name="G3 (Bethesda)">
        <title>A reference genome for the long-term kleptoplast-retaining sea slug Elysia crispata morphotype clarki.</title>
        <authorList>
            <person name="Eastman K.E."/>
            <person name="Pendleton A.L."/>
            <person name="Shaikh M.A."/>
            <person name="Suttiyut T."/>
            <person name="Ogas R."/>
            <person name="Tomko P."/>
            <person name="Gavelis G."/>
            <person name="Widhalm J.R."/>
            <person name="Wisecaver J.H."/>
        </authorList>
    </citation>
    <scope>NUCLEOTIDE SEQUENCE</scope>
    <source>
        <strain evidence="22">ECLA1</strain>
    </source>
</reference>
<dbReference type="SUPFAM" id="SSF52540">
    <property type="entry name" value="P-loop containing nucleoside triphosphate hydrolases"/>
    <property type="match status" value="1"/>
</dbReference>
<evidence type="ECO:0000256" key="15">
    <source>
        <dbReference type="ARBA" id="ARBA00034617"/>
    </source>
</evidence>
<dbReference type="PROSITE" id="PS00690">
    <property type="entry name" value="DEAH_ATP_HELICASE"/>
    <property type="match status" value="1"/>
</dbReference>
<dbReference type="PANTHER" id="PTHR13710:SF105">
    <property type="entry name" value="ATP-DEPENDENT DNA HELICASE Q1"/>
    <property type="match status" value="1"/>
</dbReference>
<dbReference type="Proteomes" id="UP001283361">
    <property type="component" value="Unassembled WGS sequence"/>
</dbReference>
<feature type="coiled-coil region" evidence="18">
    <location>
        <begin position="1"/>
        <end position="42"/>
    </location>
</feature>
<evidence type="ECO:0000256" key="12">
    <source>
        <dbReference type="ARBA" id="ARBA00023125"/>
    </source>
</evidence>
<evidence type="ECO:0000256" key="4">
    <source>
        <dbReference type="ARBA" id="ARBA00004123"/>
    </source>
</evidence>